<evidence type="ECO:0000313" key="1">
    <source>
        <dbReference type="EMBL" id="KAF3886915.1"/>
    </source>
</evidence>
<gene>
    <name evidence="2" type="ORF">DA73_0220705</name>
    <name evidence="1" type="ORF">DA73_0400016530</name>
</gene>
<evidence type="ECO:0000313" key="3">
    <source>
        <dbReference type="Proteomes" id="UP000029738"/>
    </source>
</evidence>
<protein>
    <submittedName>
        <fullName evidence="1">PqqD family protein</fullName>
    </submittedName>
    <submittedName>
        <fullName evidence="2">Thymidylate synthase</fullName>
    </submittedName>
</protein>
<reference evidence="1" key="2">
    <citation type="submission" date="2019-11" db="EMBL/GenBank/DDBJ databases">
        <title>Improved Assembly of Tolypothrix boutellei genome.</title>
        <authorList>
            <person name="Sarangi A.N."/>
            <person name="Mukherjee M."/>
            <person name="Ghosh S."/>
            <person name="Singh D."/>
            <person name="Das A."/>
            <person name="Kant S."/>
            <person name="Prusty A."/>
            <person name="Tripathy S."/>
        </authorList>
    </citation>
    <scope>NUCLEOTIDE SEQUENCE</scope>
    <source>
        <strain evidence="1">VB521301</strain>
    </source>
</reference>
<proteinExistence type="predicted"/>
<accession>A0A0C1RFG1</accession>
<dbReference type="EMBL" id="JHEG02000048">
    <property type="protein sequence ID" value="KIE10880.1"/>
    <property type="molecule type" value="Genomic_DNA"/>
</dbReference>
<dbReference type="Pfam" id="PF05402">
    <property type="entry name" value="PqqD"/>
    <property type="match status" value="1"/>
</dbReference>
<dbReference type="InterPro" id="IPR008792">
    <property type="entry name" value="PQQD"/>
</dbReference>
<dbReference type="Gene3D" id="1.10.10.1150">
    <property type="entry name" value="Coenzyme PQQ synthesis protein D (PqqD)"/>
    <property type="match status" value="1"/>
</dbReference>
<dbReference type="RefSeq" id="WP_038092567.1">
    <property type="nucleotide sequence ID" value="NZ_JHEG04000001.1"/>
</dbReference>
<dbReference type="OrthoDB" id="1495225at2"/>
<dbReference type="EMBL" id="JHEG04000001">
    <property type="protein sequence ID" value="KAF3886915.1"/>
    <property type="molecule type" value="Genomic_DNA"/>
</dbReference>
<dbReference type="STRING" id="1479485.DA73_0220705"/>
<sequence length="104" mass="11389">MAQKSLDGKVLESSVVVAVGEQISSDLGGEAVILNLKTGVYHGLNQVGTQIWNLIQQPQHVEKIKQVLLQEYEVEAEVCMSDLLELLNNLKTTGLVEVRDETAT</sequence>
<evidence type="ECO:0000313" key="2">
    <source>
        <dbReference type="EMBL" id="KIE10880.1"/>
    </source>
</evidence>
<name>A0A0C1RFG1_9CYAN</name>
<dbReference type="AlphaFoldDB" id="A0A0C1RFG1"/>
<organism evidence="2">
    <name type="scientific">Tolypothrix bouteillei VB521301</name>
    <dbReference type="NCBI Taxonomy" id="1479485"/>
    <lineage>
        <taxon>Bacteria</taxon>
        <taxon>Bacillati</taxon>
        <taxon>Cyanobacteriota</taxon>
        <taxon>Cyanophyceae</taxon>
        <taxon>Nostocales</taxon>
        <taxon>Tolypothrichaceae</taxon>
        <taxon>Tolypothrix</taxon>
    </lineage>
</organism>
<dbReference type="Proteomes" id="UP000029738">
    <property type="component" value="Unassembled WGS sequence"/>
</dbReference>
<reference evidence="2" key="1">
    <citation type="journal article" date="2015" name="Genome Announc.">
        <title>Draft Genome Sequence of Tolypothrix boutellei Strain VB521301.</title>
        <authorList>
            <person name="Chandrababunaidu M.M."/>
            <person name="Singh D."/>
            <person name="Sen D."/>
            <person name="Bhan S."/>
            <person name="Das S."/>
            <person name="Gupta A."/>
            <person name="Adhikary S.P."/>
            <person name="Tripathy S."/>
        </authorList>
    </citation>
    <scope>NUCLEOTIDE SEQUENCE</scope>
    <source>
        <strain evidence="2">VB521301</strain>
    </source>
</reference>
<comment type="caution">
    <text evidence="2">The sequence shown here is derived from an EMBL/GenBank/DDBJ whole genome shotgun (WGS) entry which is preliminary data.</text>
</comment>
<keyword evidence="3" id="KW-1185">Reference proteome</keyword>
<dbReference type="InterPro" id="IPR041881">
    <property type="entry name" value="PqqD_sf"/>
</dbReference>